<dbReference type="VEuPathDB" id="FungiDB:H310_08170"/>
<protein>
    <submittedName>
        <fullName evidence="1">Uncharacterized protein</fullName>
    </submittedName>
</protein>
<evidence type="ECO:0000313" key="1">
    <source>
        <dbReference type="EMBL" id="ETV99495.1"/>
    </source>
</evidence>
<organism evidence="1">
    <name type="scientific">Aphanomyces invadans</name>
    <dbReference type="NCBI Taxonomy" id="157072"/>
    <lineage>
        <taxon>Eukaryota</taxon>
        <taxon>Sar</taxon>
        <taxon>Stramenopiles</taxon>
        <taxon>Oomycota</taxon>
        <taxon>Saprolegniomycetes</taxon>
        <taxon>Saprolegniales</taxon>
        <taxon>Verrucalvaceae</taxon>
        <taxon>Aphanomyces</taxon>
    </lineage>
</organism>
<dbReference type="EMBL" id="KI913967">
    <property type="protein sequence ID" value="ETV99495.1"/>
    <property type="molecule type" value="Genomic_DNA"/>
</dbReference>
<dbReference type="AlphaFoldDB" id="A0A024TZB2"/>
<dbReference type="OrthoDB" id="69950at2759"/>
<dbReference type="RefSeq" id="XP_008872051.1">
    <property type="nucleotide sequence ID" value="XM_008873829.1"/>
</dbReference>
<sequence>MSAGDAAWAVVDVAAHRHRNHLCEAYSPLVECIALPVESKVSVFRCRGQDTTGKFGALELLAQAQRAANTATSPYLHVAWSKHRHHTRVYLAAATLTDVDVWEWNPAACTLHSVRVFLNVSPRICGLQWHPLEWTLLIHSSSALKFVSLESPDADCQVSNPIASARQLARWNPSGTHFAITGGATVTVFKWLKWNAPYSNGTAHLRVTALSSLDLDTRTIVGLDFVSDHGLLVTTERPVQVTRSNAASPLTIAQTSRAVARASTSFGSHGDVVDLMHIKASSTAFLVLPELNQVATVQSCHSTPPAAPVSQVPASASSSLVLPELHPPHNVAHASAVKGAQAHFVSWTLAEPTLQCTATLDIPQLASPDMVATCSTGPNQSVVAIGSHLTSKTILLGRYAARDQLEWLPDDDCISLPSRQVHGLRLTPSRDATSVVVHVLCGVKPPGGFFVPSAACARPLAYEAHTRRALCRPHAIDPTGSPSSSLVEMVSHLRHFIETRFDRVEDSLRTLDRRLQCVERAMTPSNRVPTPP</sequence>
<accession>A0A024TZB2</accession>
<reference evidence="1" key="1">
    <citation type="submission" date="2013-12" db="EMBL/GenBank/DDBJ databases">
        <title>The Genome Sequence of Aphanomyces invadans NJM9701.</title>
        <authorList>
            <consortium name="The Broad Institute Genomics Platform"/>
            <person name="Russ C."/>
            <person name="Tyler B."/>
            <person name="van West P."/>
            <person name="Dieguez-Uribeondo J."/>
            <person name="Young S.K."/>
            <person name="Zeng Q."/>
            <person name="Gargeya S."/>
            <person name="Fitzgerald M."/>
            <person name="Abouelleil A."/>
            <person name="Alvarado L."/>
            <person name="Chapman S.B."/>
            <person name="Gainer-Dewar J."/>
            <person name="Goldberg J."/>
            <person name="Griggs A."/>
            <person name="Gujja S."/>
            <person name="Hansen M."/>
            <person name="Howarth C."/>
            <person name="Imamovic A."/>
            <person name="Ireland A."/>
            <person name="Larimer J."/>
            <person name="McCowan C."/>
            <person name="Murphy C."/>
            <person name="Pearson M."/>
            <person name="Poon T.W."/>
            <person name="Priest M."/>
            <person name="Roberts A."/>
            <person name="Saif S."/>
            <person name="Shea T."/>
            <person name="Sykes S."/>
            <person name="Wortman J."/>
            <person name="Nusbaum C."/>
            <person name="Birren B."/>
        </authorList>
    </citation>
    <scope>NUCLEOTIDE SEQUENCE [LARGE SCALE GENOMIC DNA]</scope>
    <source>
        <strain evidence="1">NJM9701</strain>
    </source>
</reference>
<gene>
    <name evidence="1" type="ORF">H310_08170</name>
</gene>
<proteinExistence type="predicted"/>
<dbReference type="GeneID" id="20085220"/>
<name>A0A024TZB2_9STRA</name>
<dbReference type="SUPFAM" id="SSF101908">
    <property type="entry name" value="Putative isomerase YbhE"/>
    <property type="match status" value="1"/>
</dbReference>